<dbReference type="PRINTS" id="PR00063">
    <property type="entry name" value="RIBOSOMALL27"/>
</dbReference>
<dbReference type="FunFam" id="2.40.50.100:FF:000042">
    <property type="entry name" value="50S ribosomal protein L27"/>
    <property type="match status" value="1"/>
</dbReference>
<evidence type="ECO:0000256" key="3">
    <source>
        <dbReference type="ARBA" id="ARBA00022980"/>
    </source>
</evidence>
<dbReference type="InterPro" id="IPR001684">
    <property type="entry name" value="Ribosomal_bL27"/>
</dbReference>
<evidence type="ECO:0000313" key="9">
    <source>
        <dbReference type="Proteomes" id="UP000799421"/>
    </source>
</evidence>
<dbReference type="OrthoDB" id="1867012at2759"/>
<feature type="compositionally biased region" description="Basic residues" evidence="7">
    <location>
        <begin position="190"/>
        <end position="203"/>
    </location>
</feature>
<dbReference type="SUPFAM" id="SSF110324">
    <property type="entry name" value="Ribosomal L27 protein-like"/>
    <property type="match status" value="1"/>
</dbReference>
<evidence type="ECO:0000256" key="1">
    <source>
        <dbReference type="ARBA" id="ARBA00004173"/>
    </source>
</evidence>
<protein>
    <recommendedName>
        <fullName evidence="6">Large ribosomal subunit protein bL27m</fullName>
    </recommendedName>
</protein>
<evidence type="ECO:0000256" key="2">
    <source>
        <dbReference type="ARBA" id="ARBA00010797"/>
    </source>
</evidence>
<dbReference type="Gene3D" id="2.40.50.100">
    <property type="match status" value="1"/>
</dbReference>
<dbReference type="InterPro" id="IPR018261">
    <property type="entry name" value="Ribosomal_bL27_CS"/>
</dbReference>
<evidence type="ECO:0000256" key="6">
    <source>
        <dbReference type="ARBA" id="ARBA00035267"/>
    </source>
</evidence>
<dbReference type="GO" id="GO:0005762">
    <property type="term" value="C:mitochondrial large ribosomal subunit"/>
    <property type="evidence" value="ECO:0007669"/>
    <property type="project" value="TreeGrafter"/>
</dbReference>
<feature type="region of interest" description="Disordered" evidence="7">
    <location>
        <begin position="184"/>
        <end position="203"/>
    </location>
</feature>
<keyword evidence="9" id="KW-1185">Reference proteome</keyword>
<gene>
    <name evidence="8" type="ORF">K470DRAFT_218542</name>
</gene>
<evidence type="ECO:0000256" key="4">
    <source>
        <dbReference type="ARBA" id="ARBA00023128"/>
    </source>
</evidence>
<evidence type="ECO:0000256" key="5">
    <source>
        <dbReference type="ARBA" id="ARBA00023274"/>
    </source>
</evidence>
<sequence length="203" mass="22484">MPRLASHAIGPLRIVRWASHQAQGVANGAKDGPGKRLGAKKAAGDYVVNGTILFRQRGTLWMPGDNCFMGRDHTIMAGTAGFVRYYRDPARHPDKKYIGVVIEKDHTLPRPQNAARRRRLGMLAYKMPSTATSQVAGDLAVGDASTKLCDDSNSSRTVAARSEKPRLRLSPSNQYRQANYQIGQAMGQRHEHHVKQKKTKARK</sequence>
<reference evidence="8" key="1">
    <citation type="journal article" date="2020" name="Stud. Mycol.">
        <title>101 Dothideomycetes genomes: a test case for predicting lifestyles and emergence of pathogens.</title>
        <authorList>
            <person name="Haridas S."/>
            <person name="Albert R."/>
            <person name="Binder M."/>
            <person name="Bloem J."/>
            <person name="Labutti K."/>
            <person name="Salamov A."/>
            <person name="Andreopoulos B."/>
            <person name="Baker S."/>
            <person name="Barry K."/>
            <person name="Bills G."/>
            <person name="Bluhm B."/>
            <person name="Cannon C."/>
            <person name="Castanera R."/>
            <person name="Culley D."/>
            <person name="Daum C."/>
            <person name="Ezra D."/>
            <person name="Gonzalez J."/>
            <person name="Henrissat B."/>
            <person name="Kuo A."/>
            <person name="Liang C."/>
            <person name="Lipzen A."/>
            <person name="Lutzoni F."/>
            <person name="Magnuson J."/>
            <person name="Mondo S."/>
            <person name="Nolan M."/>
            <person name="Ohm R."/>
            <person name="Pangilinan J."/>
            <person name="Park H.-J."/>
            <person name="Ramirez L."/>
            <person name="Alfaro M."/>
            <person name="Sun H."/>
            <person name="Tritt A."/>
            <person name="Yoshinaga Y."/>
            <person name="Zwiers L.-H."/>
            <person name="Turgeon B."/>
            <person name="Goodwin S."/>
            <person name="Spatafora J."/>
            <person name="Crous P."/>
            <person name="Grigoriev I."/>
        </authorList>
    </citation>
    <scope>NUCLEOTIDE SEQUENCE</scope>
    <source>
        <strain evidence="8">CBS 480.64</strain>
    </source>
</reference>
<dbReference type="EMBL" id="MU005989">
    <property type="protein sequence ID" value="KAF2859761.1"/>
    <property type="molecule type" value="Genomic_DNA"/>
</dbReference>
<name>A0A6A7BX16_9PEZI</name>
<keyword evidence="3" id="KW-0689">Ribosomal protein</keyword>
<evidence type="ECO:0000256" key="7">
    <source>
        <dbReference type="SAM" id="MobiDB-lite"/>
    </source>
</evidence>
<dbReference type="Proteomes" id="UP000799421">
    <property type="component" value="Unassembled WGS sequence"/>
</dbReference>
<dbReference type="Pfam" id="PF01016">
    <property type="entry name" value="Ribosomal_L27"/>
    <property type="match status" value="1"/>
</dbReference>
<dbReference type="PROSITE" id="PS00831">
    <property type="entry name" value="RIBOSOMAL_L27"/>
    <property type="match status" value="1"/>
</dbReference>
<dbReference type="GO" id="GO:0003735">
    <property type="term" value="F:structural constituent of ribosome"/>
    <property type="evidence" value="ECO:0007669"/>
    <property type="project" value="InterPro"/>
</dbReference>
<proteinExistence type="inferred from homology"/>
<accession>A0A6A7BX16</accession>
<dbReference type="GO" id="GO:0006412">
    <property type="term" value="P:translation"/>
    <property type="evidence" value="ECO:0007669"/>
    <property type="project" value="InterPro"/>
</dbReference>
<dbReference type="AlphaFoldDB" id="A0A6A7BX16"/>
<comment type="similarity">
    <text evidence="2">Belongs to the bacterial ribosomal protein bL27 family.</text>
</comment>
<dbReference type="PANTHER" id="PTHR15893:SF0">
    <property type="entry name" value="LARGE RIBOSOMAL SUBUNIT PROTEIN BL27M"/>
    <property type="match status" value="1"/>
</dbReference>
<evidence type="ECO:0000313" key="8">
    <source>
        <dbReference type="EMBL" id="KAF2859761.1"/>
    </source>
</evidence>
<dbReference type="PANTHER" id="PTHR15893">
    <property type="entry name" value="RIBOSOMAL PROTEIN L27"/>
    <property type="match status" value="1"/>
</dbReference>
<organism evidence="8 9">
    <name type="scientific">Piedraia hortae CBS 480.64</name>
    <dbReference type="NCBI Taxonomy" id="1314780"/>
    <lineage>
        <taxon>Eukaryota</taxon>
        <taxon>Fungi</taxon>
        <taxon>Dikarya</taxon>
        <taxon>Ascomycota</taxon>
        <taxon>Pezizomycotina</taxon>
        <taxon>Dothideomycetes</taxon>
        <taxon>Dothideomycetidae</taxon>
        <taxon>Capnodiales</taxon>
        <taxon>Piedraiaceae</taxon>
        <taxon>Piedraia</taxon>
    </lineage>
</organism>
<comment type="subcellular location">
    <subcellularLocation>
        <location evidence="1">Mitochondrion</location>
    </subcellularLocation>
</comment>
<keyword evidence="4" id="KW-0496">Mitochondrion</keyword>
<keyword evidence="5" id="KW-0687">Ribonucleoprotein</keyword>